<evidence type="ECO:0000313" key="2">
    <source>
        <dbReference type="EMBL" id="GAF70611.1"/>
    </source>
</evidence>
<feature type="non-terminal residue" evidence="2">
    <location>
        <position position="1"/>
    </location>
</feature>
<protein>
    <recommendedName>
        <fullName evidence="1">Depolymerase 2 capsule K5-specific C-terminal domain-containing protein</fullName>
    </recommendedName>
</protein>
<evidence type="ECO:0000259" key="1">
    <source>
        <dbReference type="Pfam" id="PF25692"/>
    </source>
</evidence>
<proteinExistence type="predicted"/>
<organism evidence="2">
    <name type="scientific">marine sediment metagenome</name>
    <dbReference type="NCBI Taxonomy" id="412755"/>
    <lineage>
        <taxon>unclassified sequences</taxon>
        <taxon>metagenomes</taxon>
        <taxon>ecological metagenomes</taxon>
    </lineage>
</organism>
<gene>
    <name evidence="2" type="ORF">S01H1_07677</name>
</gene>
<name>X0S5X0_9ZZZZ</name>
<reference evidence="2" key="1">
    <citation type="journal article" date="2014" name="Front. Microbiol.">
        <title>High frequency of phylogenetically diverse reductive dehalogenase-homologous genes in deep subseafloor sedimentary metagenomes.</title>
        <authorList>
            <person name="Kawai M."/>
            <person name="Futagami T."/>
            <person name="Toyoda A."/>
            <person name="Takaki Y."/>
            <person name="Nishi S."/>
            <person name="Hori S."/>
            <person name="Arai W."/>
            <person name="Tsubouchi T."/>
            <person name="Morono Y."/>
            <person name="Uchiyama I."/>
            <person name="Ito T."/>
            <person name="Fujiyama A."/>
            <person name="Inagaki F."/>
            <person name="Takami H."/>
        </authorList>
    </citation>
    <scope>NUCLEOTIDE SEQUENCE</scope>
    <source>
        <strain evidence="2">Expedition CK06-06</strain>
    </source>
</reference>
<accession>X0S5X0</accession>
<dbReference type="AlphaFoldDB" id="X0S5X0"/>
<comment type="caution">
    <text evidence="2">The sequence shown here is derived from an EMBL/GenBank/DDBJ whole genome shotgun (WGS) entry which is preliminary data.</text>
</comment>
<dbReference type="InterPro" id="IPR057996">
    <property type="entry name" value="K52_C"/>
</dbReference>
<feature type="domain" description="Depolymerase 2 capsule K5-specific C-terminal" evidence="1">
    <location>
        <begin position="75"/>
        <end position="134"/>
    </location>
</feature>
<dbReference type="EMBL" id="BARS01003949">
    <property type="protein sequence ID" value="GAF70611.1"/>
    <property type="molecule type" value="Genomic_DNA"/>
</dbReference>
<sequence length="142" mass="15018">YNQDLVLGYNNTANPATFIEGIRIDSSGAVSFGKTIIYTPSTAQVIDAVGDTILANATMIVLNPDANYIMTSAPTIANGTTGQILYITCDNAEANTVTVQDEDALANTNLELGGASRDISGKDVLTLMFDGTNWIEQSYGNN</sequence>
<dbReference type="Pfam" id="PF25692">
    <property type="entry name" value="Phage_depo_C"/>
    <property type="match status" value="1"/>
</dbReference>